<evidence type="ECO:0000313" key="8">
    <source>
        <dbReference type="Proteomes" id="UP000030408"/>
    </source>
</evidence>
<feature type="transmembrane region" description="Helical" evidence="6">
    <location>
        <begin position="172"/>
        <end position="194"/>
    </location>
</feature>
<feature type="transmembrane region" description="Helical" evidence="6">
    <location>
        <begin position="76"/>
        <end position="97"/>
    </location>
</feature>
<sequence length="439" mass="49302">MKISHFLETVITQIRSREAKEYVKTELSQHIQKSKQSWLERGYSELQAEEKAVREMGSPLTLGKSLNKLHKPKIDWLLVSLLSVTLLLSFLPIIALNLEQYLETANLNMTTMLQNKVISIIIGFLLAIVIMFIDYRKLKRMGYLFYAAGAGLIYVLTVFSNKVVNGELMISFGIFDVQVWMAIPLFLLAWASLLSTSSFKLWQGAILFLFSVFLFGLVPNLSMLFIYIAIVGVLFLLSNFTRKEKLLVSGSVIGLAIGIIILYVVAYKNGSIAPYQISRLLGFINPEEYATGSGYIYVTLENALKSAGLFGAENVKYIPEAHTTLVFGSLIQTYGYAIGMVIMMILLAFLVRFWLISRTVKESFGKLLIIGCATLFSTQLFYNVGMTFGMLPISSMPLPFMSYGLMPTVLNAFIVGVALSVYRRKHFSSKIIYGSTRYE</sequence>
<protein>
    <recommendedName>
        <fullName evidence="9">Cell division protein FtsW</fullName>
    </recommendedName>
</protein>
<reference evidence="7 8" key="1">
    <citation type="submission" date="2014-02" db="EMBL/GenBank/DDBJ databases">
        <title>Draft genome sequence of Lysinibacillus sinduriensis JCM 15800.</title>
        <authorList>
            <person name="Zhang F."/>
            <person name="Wang G."/>
            <person name="Zhang L."/>
        </authorList>
    </citation>
    <scope>NUCLEOTIDE SEQUENCE [LARGE SCALE GENOMIC DNA]</scope>
    <source>
        <strain evidence="7 8">JCM 15800</strain>
    </source>
</reference>
<evidence type="ECO:0008006" key="9">
    <source>
        <dbReference type="Google" id="ProtNLM"/>
    </source>
</evidence>
<dbReference type="PANTHER" id="PTHR30474">
    <property type="entry name" value="CELL CYCLE PROTEIN"/>
    <property type="match status" value="1"/>
</dbReference>
<dbReference type="AlphaFoldDB" id="A0A0A3HSR8"/>
<dbReference type="OrthoDB" id="2192428at2"/>
<organism evidence="7 8">
    <name type="scientific">Ureibacillus sinduriensis BLB-1 = JCM 15800</name>
    <dbReference type="NCBI Taxonomy" id="1384057"/>
    <lineage>
        <taxon>Bacteria</taxon>
        <taxon>Bacillati</taxon>
        <taxon>Bacillota</taxon>
        <taxon>Bacilli</taxon>
        <taxon>Bacillales</taxon>
        <taxon>Caryophanaceae</taxon>
        <taxon>Ureibacillus</taxon>
    </lineage>
</organism>
<evidence type="ECO:0000313" key="7">
    <source>
        <dbReference type="EMBL" id="KGR75646.1"/>
    </source>
</evidence>
<proteinExistence type="predicted"/>
<dbReference type="Proteomes" id="UP000030408">
    <property type="component" value="Unassembled WGS sequence"/>
</dbReference>
<keyword evidence="4 6" id="KW-1133">Transmembrane helix</keyword>
<keyword evidence="3" id="KW-0133">Cell shape</keyword>
<evidence type="ECO:0000256" key="6">
    <source>
        <dbReference type="SAM" id="Phobius"/>
    </source>
</evidence>
<dbReference type="eggNOG" id="COG0772">
    <property type="taxonomic scope" value="Bacteria"/>
</dbReference>
<evidence type="ECO:0000256" key="1">
    <source>
        <dbReference type="ARBA" id="ARBA00004141"/>
    </source>
</evidence>
<evidence type="ECO:0000256" key="3">
    <source>
        <dbReference type="ARBA" id="ARBA00022960"/>
    </source>
</evidence>
<keyword evidence="8" id="KW-1185">Reference proteome</keyword>
<name>A0A0A3HSR8_9BACL</name>
<feature type="transmembrane region" description="Helical" evidence="6">
    <location>
        <begin position="367"/>
        <end position="388"/>
    </location>
</feature>
<dbReference type="GO" id="GO:0032153">
    <property type="term" value="C:cell division site"/>
    <property type="evidence" value="ECO:0007669"/>
    <property type="project" value="TreeGrafter"/>
</dbReference>
<dbReference type="Pfam" id="PF01098">
    <property type="entry name" value="FTSW_RODA_SPOVE"/>
    <property type="match status" value="1"/>
</dbReference>
<dbReference type="PANTHER" id="PTHR30474:SF1">
    <property type="entry name" value="PEPTIDOGLYCAN GLYCOSYLTRANSFERASE MRDB"/>
    <property type="match status" value="1"/>
</dbReference>
<dbReference type="RefSeq" id="WP_052130169.1">
    <property type="nucleotide sequence ID" value="NZ_AVCY01000006.1"/>
</dbReference>
<dbReference type="NCBIfam" id="NF038403">
    <property type="entry name" value="perm_prefix_1"/>
    <property type="match status" value="1"/>
</dbReference>
<feature type="transmembrane region" description="Helical" evidence="6">
    <location>
        <begin position="117"/>
        <end position="135"/>
    </location>
</feature>
<feature type="transmembrane region" description="Helical" evidence="6">
    <location>
        <begin position="400"/>
        <end position="422"/>
    </location>
</feature>
<dbReference type="EMBL" id="JPVO01000050">
    <property type="protein sequence ID" value="KGR75646.1"/>
    <property type="molecule type" value="Genomic_DNA"/>
</dbReference>
<feature type="transmembrane region" description="Helical" evidence="6">
    <location>
        <begin position="224"/>
        <end position="240"/>
    </location>
</feature>
<feature type="transmembrane region" description="Helical" evidence="6">
    <location>
        <begin position="334"/>
        <end position="355"/>
    </location>
</feature>
<dbReference type="GO" id="GO:0051301">
    <property type="term" value="P:cell division"/>
    <property type="evidence" value="ECO:0007669"/>
    <property type="project" value="InterPro"/>
</dbReference>
<accession>A0A0A3HSR8</accession>
<evidence type="ECO:0000256" key="2">
    <source>
        <dbReference type="ARBA" id="ARBA00022692"/>
    </source>
</evidence>
<keyword evidence="5 6" id="KW-0472">Membrane</keyword>
<dbReference type="GO" id="GO:0005886">
    <property type="term" value="C:plasma membrane"/>
    <property type="evidence" value="ECO:0007669"/>
    <property type="project" value="TreeGrafter"/>
</dbReference>
<dbReference type="GO" id="GO:0008360">
    <property type="term" value="P:regulation of cell shape"/>
    <property type="evidence" value="ECO:0007669"/>
    <property type="project" value="UniProtKB-KW"/>
</dbReference>
<comment type="caution">
    <text evidence="7">The sequence shown here is derived from an EMBL/GenBank/DDBJ whole genome shotgun (WGS) entry which is preliminary data.</text>
</comment>
<dbReference type="STRING" id="1384057.CD33_10975"/>
<gene>
    <name evidence="7" type="ORF">CD33_10975</name>
</gene>
<dbReference type="GO" id="GO:0015648">
    <property type="term" value="F:lipid-linked peptidoglycan transporter activity"/>
    <property type="evidence" value="ECO:0007669"/>
    <property type="project" value="TreeGrafter"/>
</dbReference>
<comment type="subcellular location">
    <subcellularLocation>
        <location evidence="1">Membrane</location>
        <topology evidence="1">Multi-pass membrane protein</topology>
    </subcellularLocation>
</comment>
<feature type="transmembrane region" description="Helical" evidence="6">
    <location>
        <begin position="201"/>
        <end position="218"/>
    </location>
</feature>
<evidence type="ECO:0000256" key="5">
    <source>
        <dbReference type="ARBA" id="ARBA00023136"/>
    </source>
</evidence>
<dbReference type="InterPro" id="IPR047928">
    <property type="entry name" value="Perm_prefix_1"/>
</dbReference>
<feature type="transmembrane region" description="Helical" evidence="6">
    <location>
        <begin position="142"/>
        <end position="160"/>
    </location>
</feature>
<evidence type="ECO:0000256" key="4">
    <source>
        <dbReference type="ARBA" id="ARBA00022989"/>
    </source>
</evidence>
<keyword evidence="2 6" id="KW-0812">Transmembrane</keyword>
<dbReference type="InterPro" id="IPR001182">
    <property type="entry name" value="FtsW/RodA"/>
</dbReference>
<feature type="transmembrane region" description="Helical" evidence="6">
    <location>
        <begin position="247"/>
        <end position="266"/>
    </location>
</feature>